<evidence type="ECO:0000259" key="5">
    <source>
        <dbReference type="PROSITE" id="PS51350"/>
    </source>
</evidence>
<name>A0A081UYD3_AERHY</name>
<comment type="subcellular location">
    <subcellularLocation>
        <location evidence="1">Cytoplasm</location>
    </subcellularLocation>
</comment>
<dbReference type="Gene3D" id="3.30.1340.10">
    <property type="entry name" value="HPr-like"/>
    <property type="match status" value="1"/>
</dbReference>
<dbReference type="InterPro" id="IPR050399">
    <property type="entry name" value="HPr"/>
</dbReference>
<reference evidence="7" key="4">
    <citation type="submission" date="2018-02" db="EMBL/GenBank/DDBJ databases">
        <authorList>
            <person name="Williamson C."/>
        </authorList>
    </citation>
    <scope>NUCLEOTIDE SEQUENCE</scope>
    <source>
        <strain evidence="7">AFG_SD03_1510_Ahy_093</strain>
    </source>
</reference>
<dbReference type="PROSITE" id="PS00369">
    <property type="entry name" value="PTS_HPR_HIS"/>
    <property type="match status" value="1"/>
</dbReference>
<dbReference type="GO" id="GO:0009401">
    <property type="term" value="P:phosphoenolpyruvate-dependent sugar phosphotransferase system"/>
    <property type="evidence" value="ECO:0007669"/>
    <property type="project" value="UniProtKB-KW"/>
</dbReference>
<dbReference type="PRINTS" id="PR00107">
    <property type="entry name" value="PHOSPHOCPHPR"/>
</dbReference>
<dbReference type="Proteomes" id="UP000253075">
    <property type="component" value="Unassembled WGS sequence"/>
</dbReference>
<evidence type="ECO:0000256" key="1">
    <source>
        <dbReference type="ARBA" id="ARBA00004496"/>
    </source>
</evidence>
<sequence>MTVSASVEVKNKLGMHARPAMMLFELVQGFDAHVLLRNEEGVEADADSVIGLLMLDSAQGKQVEVQVEGPEEVEALAAVVALFTSGFNEE</sequence>
<proteinExistence type="inferred from homology"/>
<dbReference type="InterPro" id="IPR000032">
    <property type="entry name" value="HPr-like"/>
</dbReference>
<reference evidence="9" key="3">
    <citation type="submission" date="2018-02" db="EMBL/GenBank/DDBJ databases">
        <title>Phenotypic characterization and whole genome analysis of multidrug-resistant, extended-spectrum beta-lactamase-producing bacteria isolated from dogs in Germany.</title>
        <authorList>
            <person name="Williamson C."/>
        </authorList>
    </citation>
    <scope>NUCLEOTIDE SEQUENCE [LARGE SCALE GENOMIC DNA]</scope>
    <source>
        <strain evidence="9">AFG_SD03_1510_Ahy_093</strain>
    </source>
</reference>
<dbReference type="EMBL" id="PUTQ01000011">
    <property type="protein sequence ID" value="RCF50143.1"/>
    <property type="molecule type" value="Genomic_DNA"/>
</dbReference>
<evidence type="ECO:0000313" key="10">
    <source>
        <dbReference type="Proteomes" id="UP000859505"/>
    </source>
</evidence>
<evidence type="ECO:0000313" key="9">
    <source>
        <dbReference type="Proteomes" id="UP000253075"/>
    </source>
</evidence>
<protein>
    <submittedName>
        <fullName evidence="7">HPr family phosphocarrier protein</fullName>
    </submittedName>
    <submittedName>
        <fullName evidence="6">PTS phosphocarrier protein NPr</fullName>
    </submittedName>
</protein>
<dbReference type="InterPro" id="IPR001020">
    <property type="entry name" value="PTS_HPr_His_P_site"/>
</dbReference>
<dbReference type="KEGG" id="ahh:RY45_20495"/>
<dbReference type="KEGG" id="ahi:VU14_02105"/>
<dbReference type="RefSeq" id="WP_005305943.1">
    <property type="nucleotide sequence ID" value="NZ_AP019193.1"/>
</dbReference>
<dbReference type="CDD" id="cd00367">
    <property type="entry name" value="PTS-HPr_like"/>
    <property type="match status" value="1"/>
</dbReference>
<dbReference type="Proteomes" id="UP001214666">
    <property type="component" value="Chromosome"/>
</dbReference>
<dbReference type="GeneID" id="47842898"/>
<evidence type="ECO:0000256" key="2">
    <source>
        <dbReference type="ARBA" id="ARBA00010736"/>
    </source>
</evidence>
<reference evidence="8" key="6">
    <citation type="submission" date="2023-02" db="EMBL/GenBank/DDBJ databases">
        <title>The sequence of Aeromonas hydrophila K533.</title>
        <authorList>
            <person name="Luo X."/>
        </authorList>
    </citation>
    <scope>NUCLEOTIDE SEQUENCE</scope>
    <source>
        <strain evidence="8">K533</strain>
    </source>
</reference>
<dbReference type="PROSITE" id="PS51350">
    <property type="entry name" value="PTS_HPR_DOM"/>
    <property type="match status" value="1"/>
</dbReference>
<dbReference type="NCBIfam" id="TIGR01003">
    <property type="entry name" value="PTS_HPr_family"/>
    <property type="match status" value="1"/>
</dbReference>
<dbReference type="OMA" id="PAMMLFE"/>
<dbReference type="PANTHER" id="PTHR33705">
    <property type="entry name" value="PHOSPHOCARRIER PROTEIN HPR"/>
    <property type="match status" value="1"/>
</dbReference>
<evidence type="ECO:0000313" key="7">
    <source>
        <dbReference type="EMBL" id="RCF50143.1"/>
    </source>
</evidence>
<dbReference type="SUPFAM" id="SSF55594">
    <property type="entry name" value="HPr-like"/>
    <property type="match status" value="1"/>
</dbReference>
<evidence type="ECO:0000313" key="8">
    <source>
        <dbReference type="EMBL" id="WEE26532.1"/>
    </source>
</evidence>
<keyword evidence="4" id="KW-0598">Phosphotransferase system</keyword>
<comment type="similarity">
    <text evidence="2">Belongs to the HPr family.</text>
</comment>
<feature type="domain" description="HPr" evidence="5">
    <location>
        <begin position="2"/>
        <end position="90"/>
    </location>
</feature>
<dbReference type="InterPro" id="IPR002114">
    <property type="entry name" value="PTS_HPr_Ser_P_site"/>
</dbReference>
<dbReference type="AlphaFoldDB" id="A0A081UYD3"/>
<dbReference type="Proteomes" id="UP000859505">
    <property type="component" value="Unassembled WGS sequence"/>
</dbReference>
<dbReference type="KEGG" id="aaj:BOQ57_20450"/>
<dbReference type="InterPro" id="IPR035895">
    <property type="entry name" value="HPr-like_sf"/>
</dbReference>
<dbReference type="GeneID" id="4486778"/>
<accession>A0A081UYD3</accession>
<evidence type="ECO:0000313" key="6">
    <source>
        <dbReference type="EMBL" id="HAT6344039.1"/>
    </source>
</evidence>
<dbReference type="Pfam" id="PF00381">
    <property type="entry name" value="PTS-HPr"/>
    <property type="match status" value="1"/>
</dbReference>
<evidence type="ECO:0000256" key="4">
    <source>
        <dbReference type="ARBA" id="ARBA00022683"/>
    </source>
</evidence>
<reference evidence="7 9" key="2">
    <citation type="journal article" date="2018" name="PLoS ONE">
        <title>Phenotypic characterization and whole genome analysis of extended-spectrum beta-lactamase-producing bacteria isolated from dogs in Germany.</title>
        <authorList>
            <person name="Boehmer T."/>
            <person name="Vogler A.J."/>
            <person name="Thomas A."/>
            <person name="Sauer S."/>
            <person name="Hergenroether M."/>
            <person name="Straubinger R.K."/>
            <person name="Birdsell D."/>
            <person name="Keim P."/>
            <person name="Sahl J.W."/>
            <person name="Williamson C.H."/>
            <person name="Riehm J.M."/>
        </authorList>
    </citation>
    <scope>NUCLEOTIDE SEQUENCE [LARGE SCALE GENOMIC DNA]</scope>
    <source>
        <strain evidence="7 9">AFG_SD03_1510_Ahy_093</strain>
    </source>
</reference>
<evidence type="ECO:0000256" key="3">
    <source>
        <dbReference type="ARBA" id="ARBA00022490"/>
    </source>
</evidence>
<dbReference type="GO" id="GO:0005737">
    <property type="term" value="C:cytoplasm"/>
    <property type="evidence" value="ECO:0007669"/>
    <property type="project" value="UniProtKB-SubCell"/>
</dbReference>
<dbReference type="PANTHER" id="PTHR33705:SF2">
    <property type="entry name" value="PHOSPHOCARRIER PROTEIN NPR"/>
    <property type="match status" value="1"/>
</dbReference>
<dbReference type="eggNOG" id="COG1925">
    <property type="taxonomic scope" value="Bacteria"/>
</dbReference>
<dbReference type="EMBL" id="DACTUL010000011">
    <property type="protein sequence ID" value="HAT6344039.1"/>
    <property type="molecule type" value="Genomic_DNA"/>
</dbReference>
<reference evidence="6" key="5">
    <citation type="submission" date="2020-01" db="EMBL/GenBank/DDBJ databases">
        <authorList>
            <consortium name="NCBI Pathogen Detection Project"/>
        </authorList>
    </citation>
    <scope>NUCLEOTIDE SEQUENCE</scope>
    <source>
        <strain evidence="6">OLC2673_Aeromonas</strain>
    </source>
</reference>
<organism evidence="6 10">
    <name type="scientific">Aeromonas hydrophila</name>
    <dbReference type="NCBI Taxonomy" id="644"/>
    <lineage>
        <taxon>Bacteria</taxon>
        <taxon>Pseudomonadati</taxon>
        <taxon>Pseudomonadota</taxon>
        <taxon>Gammaproteobacteria</taxon>
        <taxon>Aeromonadales</taxon>
        <taxon>Aeromonadaceae</taxon>
        <taxon>Aeromonas</taxon>
    </lineage>
</organism>
<gene>
    <name evidence="6" type="primary">npr</name>
    <name evidence="7" type="ORF">C6C11_09595</name>
    <name evidence="6" type="ORF">JAJ28_001758</name>
    <name evidence="8" type="ORF">PY771_23575</name>
</gene>
<dbReference type="NCBIfam" id="NF008146">
    <property type="entry name" value="PRK10897.1"/>
    <property type="match status" value="1"/>
</dbReference>
<dbReference type="PROSITE" id="PS00589">
    <property type="entry name" value="PTS_HPR_SER"/>
    <property type="match status" value="1"/>
</dbReference>
<keyword evidence="3" id="KW-0963">Cytoplasm</keyword>
<reference evidence="6" key="1">
    <citation type="journal article" date="2018" name="Genome Biol.">
        <title>SKESA: strategic k-mer extension for scrupulous assemblies.</title>
        <authorList>
            <person name="Souvorov A."/>
            <person name="Agarwala R."/>
            <person name="Lipman D.J."/>
        </authorList>
    </citation>
    <scope>NUCLEOTIDE SEQUENCE</scope>
    <source>
        <strain evidence="6">OLC2673_Aeromonas</strain>
    </source>
</reference>
<dbReference type="EMBL" id="CP118942">
    <property type="protein sequence ID" value="WEE26532.1"/>
    <property type="molecule type" value="Genomic_DNA"/>
</dbReference>